<gene>
    <name evidence="3" type="ORF">SAMN05444581_11140</name>
</gene>
<dbReference type="InterPro" id="IPR013538">
    <property type="entry name" value="ASHA1/2-like_C"/>
</dbReference>
<accession>A0A1I4AQC7</accession>
<dbReference type="STRING" id="1612308.SAMN05444581_11140"/>
<dbReference type="Proteomes" id="UP000198755">
    <property type="component" value="Unassembled WGS sequence"/>
</dbReference>
<dbReference type="RefSeq" id="WP_244532297.1">
    <property type="nucleotide sequence ID" value="NZ_FOSN01000011.1"/>
</dbReference>
<name>A0A1I4AQC7_9HYPH</name>
<dbReference type="AlphaFoldDB" id="A0A1I4AQC7"/>
<feature type="domain" description="Activator of Hsp90 ATPase homologue 1/2-like C-terminal" evidence="2">
    <location>
        <begin position="55"/>
        <end position="185"/>
    </location>
</feature>
<evidence type="ECO:0000313" key="4">
    <source>
        <dbReference type="Proteomes" id="UP000198755"/>
    </source>
</evidence>
<sequence length="193" mass="21663">MHSQDARTGLAFRSQEIVRLEAAPDGVLSHHIGGEQVVTVTTEGRSVETEAEFEHPIETVWRAMTDSEWLAVWFFPNDIEPVMGHKFTIWGRPIERWDGEFKCQVLAVEAPSKIKFRWYGGHEELKAFGRYMDTTVTWTLSPAPSGGTSFRFVHEGFGADPSSDALFDIMTKGSQSVLRSLAKRLPDLVEHGA</sequence>
<dbReference type="CDD" id="cd07814">
    <property type="entry name" value="SRPBCC_CalC_Aha1-like"/>
    <property type="match status" value="1"/>
</dbReference>
<evidence type="ECO:0000259" key="2">
    <source>
        <dbReference type="Pfam" id="PF08327"/>
    </source>
</evidence>
<dbReference type="SUPFAM" id="SSF55961">
    <property type="entry name" value="Bet v1-like"/>
    <property type="match status" value="1"/>
</dbReference>
<reference evidence="3 4" key="1">
    <citation type="submission" date="2016-10" db="EMBL/GenBank/DDBJ databases">
        <authorList>
            <person name="de Groot N.N."/>
        </authorList>
    </citation>
    <scope>NUCLEOTIDE SEQUENCE [LARGE SCALE GENOMIC DNA]</scope>
    <source>
        <strain evidence="3 4">NE2</strain>
    </source>
</reference>
<dbReference type="InterPro" id="IPR023393">
    <property type="entry name" value="START-like_dom_sf"/>
</dbReference>
<dbReference type="Gene3D" id="3.30.530.20">
    <property type="match status" value="1"/>
</dbReference>
<organism evidence="3 4">
    <name type="scientific">Methylocapsa palsarum</name>
    <dbReference type="NCBI Taxonomy" id="1612308"/>
    <lineage>
        <taxon>Bacteria</taxon>
        <taxon>Pseudomonadati</taxon>
        <taxon>Pseudomonadota</taxon>
        <taxon>Alphaproteobacteria</taxon>
        <taxon>Hyphomicrobiales</taxon>
        <taxon>Beijerinckiaceae</taxon>
        <taxon>Methylocapsa</taxon>
    </lineage>
</organism>
<protein>
    <submittedName>
        <fullName evidence="3">Uncharacterized conserved protein YndB, AHSA1/START domain</fullName>
    </submittedName>
</protein>
<dbReference type="EMBL" id="FOSN01000011">
    <property type="protein sequence ID" value="SFK58430.1"/>
    <property type="molecule type" value="Genomic_DNA"/>
</dbReference>
<evidence type="ECO:0000256" key="1">
    <source>
        <dbReference type="ARBA" id="ARBA00006817"/>
    </source>
</evidence>
<proteinExistence type="inferred from homology"/>
<keyword evidence="4" id="KW-1185">Reference proteome</keyword>
<comment type="similarity">
    <text evidence="1">Belongs to the AHA1 family.</text>
</comment>
<evidence type="ECO:0000313" key="3">
    <source>
        <dbReference type="EMBL" id="SFK58430.1"/>
    </source>
</evidence>
<dbReference type="Pfam" id="PF08327">
    <property type="entry name" value="AHSA1"/>
    <property type="match status" value="1"/>
</dbReference>